<dbReference type="Pfam" id="PF02880">
    <property type="entry name" value="PGM_PMM_III"/>
    <property type="match status" value="1"/>
</dbReference>
<feature type="domain" description="Alpha-D-phosphohexomutase alpha/beta/alpha" evidence="9">
    <location>
        <begin position="170"/>
        <end position="264"/>
    </location>
</feature>
<keyword evidence="5" id="KW-0460">Magnesium</keyword>
<keyword evidence="12" id="KW-1185">Reference proteome</keyword>
<dbReference type="Pfam" id="PF00408">
    <property type="entry name" value="PGM_PMM_IV"/>
    <property type="match status" value="1"/>
</dbReference>
<feature type="domain" description="Alpha-D-phosphohexomutase alpha/beta/alpha" evidence="8">
    <location>
        <begin position="12"/>
        <end position="139"/>
    </location>
</feature>
<dbReference type="Pfam" id="PF02879">
    <property type="entry name" value="PGM_PMM_II"/>
    <property type="match status" value="1"/>
</dbReference>
<evidence type="ECO:0000313" key="12">
    <source>
        <dbReference type="Proteomes" id="UP000190027"/>
    </source>
</evidence>
<dbReference type="SUPFAM" id="SSF53738">
    <property type="entry name" value="Phosphoglucomutase, first 3 domains"/>
    <property type="match status" value="3"/>
</dbReference>
<dbReference type="InterPro" id="IPR005843">
    <property type="entry name" value="A-D-PHexomutase_C"/>
</dbReference>
<dbReference type="InterPro" id="IPR036900">
    <property type="entry name" value="A-D-PHexomutase_C_sf"/>
</dbReference>
<dbReference type="EMBL" id="FUYC01000008">
    <property type="protein sequence ID" value="SKA85419.1"/>
    <property type="molecule type" value="Genomic_DNA"/>
</dbReference>
<feature type="domain" description="Alpha-D-phosphohexomutase C-terminal" evidence="7">
    <location>
        <begin position="384"/>
        <end position="457"/>
    </location>
</feature>
<dbReference type="STRING" id="1121449.SAMN02745704_01859"/>
<dbReference type="InterPro" id="IPR005845">
    <property type="entry name" value="A-D-PHexomutase_a/b/a-II"/>
</dbReference>
<comment type="similarity">
    <text evidence="2">Belongs to the phosphohexose mutase family.</text>
</comment>
<dbReference type="SUPFAM" id="SSF55957">
    <property type="entry name" value="Phosphoglucomutase, C-terminal domain"/>
    <property type="match status" value="1"/>
</dbReference>
<dbReference type="PANTHER" id="PTHR43771">
    <property type="entry name" value="PHOSPHOMANNOMUTASE"/>
    <property type="match status" value="1"/>
</dbReference>
<dbReference type="PRINTS" id="PR00509">
    <property type="entry name" value="PGMPMM"/>
</dbReference>
<evidence type="ECO:0000256" key="3">
    <source>
        <dbReference type="ARBA" id="ARBA00022553"/>
    </source>
</evidence>
<evidence type="ECO:0000256" key="1">
    <source>
        <dbReference type="ARBA" id="ARBA00001946"/>
    </source>
</evidence>
<feature type="domain" description="Alpha-D-phosphohexomutase alpha/beta/alpha" evidence="10">
    <location>
        <begin position="269"/>
        <end position="376"/>
    </location>
</feature>
<gene>
    <name evidence="11" type="ORF">SAMN02745704_01859</name>
</gene>
<keyword evidence="6" id="KW-0413">Isomerase</keyword>
<dbReference type="Proteomes" id="UP000190027">
    <property type="component" value="Unassembled WGS sequence"/>
</dbReference>
<sequence>MEKSMQRSGDAVFRAYDIRGVVGVDFTASWMERLGRAFGTWLSERGLGRVVLGRDGRASSPEYQLAMARGLLATGRDVLLGGCMATPVLYHAVHSLGTRAGGMVTASHNPPEYNGCKLWGGDTVLSPEEIQEVRYIFERGVFAVGRGVLGSHDPIPSWLEEVAGLERIQPPANGAKPLHIVVDGGNGPAGTLTADLLERAGAEAGIRVERLFCDVDPAFPNHHPDPVVEENMRQLQERVKTVGADLGLGLDGDGDRLGVVDETGELWPGDRLLALFARDVLTRVPGARIIADVKCSQRLFDDIETHGGEAVMGVTGHSIMKRALREQGAALAGELSGHIFFGQGFFGWDDAAYAALRLTALVSRSSRPVSRMLEDWSPAESTPEIRIPCPDEHKFEVVRRVQKDLEKQHRIIDVDGVRVLHPGGWGLVRASNTQPELTLRFEAATRTQLEELRTVVCDAVNRAVRALQ</sequence>
<evidence type="ECO:0000259" key="10">
    <source>
        <dbReference type="Pfam" id="PF02880"/>
    </source>
</evidence>
<proteinExistence type="inferred from homology"/>
<dbReference type="Gene3D" id="3.30.310.50">
    <property type="entry name" value="Alpha-D-phosphohexomutase, C-terminal domain"/>
    <property type="match status" value="1"/>
</dbReference>
<name>A0A1T4X7J9_9BACT</name>
<dbReference type="GO" id="GO:0016868">
    <property type="term" value="F:intramolecular phosphotransferase activity"/>
    <property type="evidence" value="ECO:0007669"/>
    <property type="project" value="InterPro"/>
</dbReference>
<evidence type="ECO:0000256" key="2">
    <source>
        <dbReference type="ARBA" id="ARBA00010231"/>
    </source>
</evidence>
<dbReference type="InterPro" id="IPR005844">
    <property type="entry name" value="A-D-PHexomutase_a/b/a-I"/>
</dbReference>
<evidence type="ECO:0000313" key="11">
    <source>
        <dbReference type="EMBL" id="SKA85419.1"/>
    </source>
</evidence>
<reference evidence="11 12" key="1">
    <citation type="submission" date="2017-02" db="EMBL/GenBank/DDBJ databases">
        <authorList>
            <person name="Peterson S.W."/>
        </authorList>
    </citation>
    <scope>NUCLEOTIDE SEQUENCE [LARGE SCALE GENOMIC DNA]</scope>
    <source>
        <strain evidence="11 12">DSM 16080</strain>
    </source>
</reference>
<dbReference type="InterPro" id="IPR005841">
    <property type="entry name" value="Alpha-D-phosphohexomutase_SF"/>
</dbReference>
<evidence type="ECO:0000256" key="4">
    <source>
        <dbReference type="ARBA" id="ARBA00022723"/>
    </source>
</evidence>
<dbReference type="InterPro" id="IPR005846">
    <property type="entry name" value="A-D-PHexomutase_a/b/a-III"/>
</dbReference>
<keyword evidence="3" id="KW-0597">Phosphoprotein</keyword>
<comment type="cofactor">
    <cofactor evidence="1">
        <name>Mg(2+)</name>
        <dbReference type="ChEBI" id="CHEBI:18420"/>
    </cofactor>
</comment>
<keyword evidence="4" id="KW-0479">Metal-binding</keyword>
<organism evidence="11 12">
    <name type="scientific">Paucidesulfovibrio gracilis DSM 16080</name>
    <dbReference type="NCBI Taxonomy" id="1121449"/>
    <lineage>
        <taxon>Bacteria</taxon>
        <taxon>Pseudomonadati</taxon>
        <taxon>Thermodesulfobacteriota</taxon>
        <taxon>Desulfovibrionia</taxon>
        <taxon>Desulfovibrionales</taxon>
        <taxon>Desulfovibrionaceae</taxon>
        <taxon>Paucidesulfovibrio</taxon>
    </lineage>
</organism>
<evidence type="ECO:0000259" key="7">
    <source>
        <dbReference type="Pfam" id="PF00408"/>
    </source>
</evidence>
<dbReference type="CDD" id="cd03089">
    <property type="entry name" value="PMM_PGM"/>
    <property type="match status" value="1"/>
</dbReference>
<dbReference type="PANTHER" id="PTHR43771:SF2">
    <property type="entry name" value="PHOSPHOMANNOMUTASE_PHOSPHOGLUCOMUTASE"/>
    <property type="match status" value="1"/>
</dbReference>
<dbReference type="GO" id="GO:0005975">
    <property type="term" value="P:carbohydrate metabolic process"/>
    <property type="evidence" value="ECO:0007669"/>
    <property type="project" value="InterPro"/>
</dbReference>
<evidence type="ECO:0000256" key="6">
    <source>
        <dbReference type="ARBA" id="ARBA00023235"/>
    </source>
</evidence>
<evidence type="ECO:0000259" key="9">
    <source>
        <dbReference type="Pfam" id="PF02879"/>
    </source>
</evidence>
<protein>
    <submittedName>
        <fullName evidence="11">Phosphomannomutase</fullName>
    </submittedName>
</protein>
<accession>A0A1T4X7J9</accession>
<dbReference type="Gene3D" id="3.40.120.10">
    <property type="entry name" value="Alpha-D-Glucose-1,6-Bisphosphate, subunit A, domain 3"/>
    <property type="match status" value="3"/>
</dbReference>
<dbReference type="GO" id="GO:0046872">
    <property type="term" value="F:metal ion binding"/>
    <property type="evidence" value="ECO:0007669"/>
    <property type="project" value="UniProtKB-KW"/>
</dbReference>
<evidence type="ECO:0000256" key="5">
    <source>
        <dbReference type="ARBA" id="ARBA00022842"/>
    </source>
</evidence>
<evidence type="ECO:0000259" key="8">
    <source>
        <dbReference type="Pfam" id="PF02878"/>
    </source>
</evidence>
<dbReference type="AlphaFoldDB" id="A0A1T4X7J9"/>
<dbReference type="InterPro" id="IPR016055">
    <property type="entry name" value="A-D-PHexomutase_a/b/a-I/II/III"/>
</dbReference>
<dbReference type="Pfam" id="PF02878">
    <property type="entry name" value="PGM_PMM_I"/>
    <property type="match status" value="1"/>
</dbReference>